<dbReference type="PANTHER" id="PTHR35342">
    <property type="entry name" value="TRICARBOXYLIC TRANSPORT PROTEIN"/>
    <property type="match status" value="1"/>
</dbReference>
<evidence type="ECO:0000259" key="2">
    <source>
        <dbReference type="Pfam" id="PF01970"/>
    </source>
</evidence>
<comment type="caution">
    <text evidence="3">The sequence shown here is derived from an EMBL/GenBank/DDBJ whole genome shotgun (WGS) entry which is preliminary data.</text>
</comment>
<evidence type="ECO:0000313" key="3">
    <source>
        <dbReference type="EMBL" id="MBC5721806.1"/>
    </source>
</evidence>
<proteinExistence type="predicted"/>
<feature type="transmembrane region" description="Helical" evidence="1">
    <location>
        <begin position="396"/>
        <end position="414"/>
    </location>
</feature>
<reference evidence="3" key="1">
    <citation type="submission" date="2020-08" db="EMBL/GenBank/DDBJ databases">
        <title>Genome public.</title>
        <authorList>
            <person name="Liu C."/>
            <person name="Sun Q."/>
        </authorList>
    </citation>
    <scope>NUCLEOTIDE SEQUENCE</scope>
    <source>
        <strain evidence="3">NSJ-23</strain>
    </source>
</reference>
<gene>
    <name evidence="3" type="ORF">H8S11_03095</name>
</gene>
<keyword evidence="1" id="KW-0472">Membrane</keyword>
<keyword evidence="1" id="KW-1133">Transmembrane helix</keyword>
<sequence>MSAEVWLGALQLCLQPSVILFLCIGVCIGTVIGALPGLSATMGIAIMTPITFWFEPADGFAMLMGLWNAAIFAGGISAILVNTPGTPASITQSFDGYSLYRQGKGGLALGINVIYSFIGGIFSTFCLILFSTPIANFTISFNAPEYCMLALFGLSMMVAVSEGSVLKGLILGMAGILLSCVGLDPILSIKRFTFGQTALLGGISFIPVMIGMFGIGEVFYQIYTFRKADQEKELEARKVNLALGRVLPTAKQAKELAVPTLIAAVEGTIIGAIPAAGGDIASIISWGNAKKMSKHPEEYGKGSLEGLAVSSTANNAVIGGAMTTMMTLGIPGDAVTAILIGSLTMYGMQPGIKMFTENASFTAQIMLMMLLANVVFLIFGLATAKISAKVLNVSQPTVWTAVCILCVVGSFALNNTFFDVAIMFAAAVLGFFLKVFKFPNGPFVLGLLLGSMLESNMRRALVMSHGSWATFVTRPVSCVLFIAIILTLCWPVLKAVLRKRKEASAQKAG</sequence>
<feature type="domain" description="DUF112" evidence="2">
    <location>
        <begin position="19"/>
        <end position="445"/>
    </location>
</feature>
<dbReference type="EMBL" id="JACOPO010000001">
    <property type="protein sequence ID" value="MBC5721806.1"/>
    <property type="molecule type" value="Genomic_DNA"/>
</dbReference>
<feature type="transmembrane region" description="Helical" evidence="1">
    <location>
        <begin position="361"/>
        <end position="384"/>
    </location>
</feature>
<feature type="transmembrane region" description="Helical" evidence="1">
    <location>
        <begin position="328"/>
        <end position="349"/>
    </location>
</feature>
<feature type="transmembrane region" description="Helical" evidence="1">
    <location>
        <begin position="60"/>
        <end position="81"/>
    </location>
</feature>
<dbReference type="Proteomes" id="UP000628736">
    <property type="component" value="Unassembled WGS sequence"/>
</dbReference>
<dbReference type="Pfam" id="PF01970">
    <property type="entry name" value="TctA"/>
    <property type="match status" value="1"/>
</dbReference>
<dbReference type="PANTHER" id="PTHR35342:SF5">
    <property type="entry name" value="TRICARBOXYLIC TRANSPORT PROTEIN"/>
    <property type="match status" value="1"/>
</dbReference>
<feature type="transmembrane region" description="Helical" evidence="1">
    <location>
        <begin position="199"/>
        <end position="220"/>
    </location>
</feature>
<feature type="transmembrane region" description="Helical" evidence="1">
    <location>
        <begin position="107"/>
        <end position="131"/>
    </location>
</feature>
<accession>A0A8J6MCG6</accession>
<dbReference type="RefSeq" id="WP_147571176.1">
    <property type="nucleotide sequence ID" value="NZ_JACOPO010000001.1"/>
</dbReference>
<evidence type="ECO:0000313" key="4">
    <source>
        <dbReference type="Proteomes" id="UP000628736"/>
    </source>
</evidence>
<keyword evidence="1" id="KW-0812">Transmembrane</keyword>
<feature type="transmembrane region" description="Helical" evidence="1">
    <location>
        <begin position="168"/>
        <end position="187"/>
    </location>
</feature>
<feature type="transmembrane region" description="Helical" evidence="1">
    <location>
        <begin position="473"/>
        <end position="493"/>
    </location>
</feature>
<organism evidence="3 4">
    <name type="scientific">Flintibacter hominis</name>
    <dbReference type="NCBI Taxonomy" id="2763048"/>
    <lineage>
        <taxon>Bacteria</taxon>
        <taxon>Bacillati</taxon>
        <taxon>Bacillota</taxon>
        <taxon>Clostridia</taxon>
        <taxon>Eubacteriales</taxon>
        <taxon>Flintibacter</taxon>
    </lineage>
</organism>
<feature type="transmembrane region" description="Helical" evidence="1">
    <location>
        <begin position="420"/>
        <end position="436"/>
    </location>
</feature>
<keyword evidence="4" id="KW-1185">Reference proteome</keyword>
<dbReference type="AlphaFoldDB" id="A0A8J6MCG6"/>
<protein>
    <submittedName>
        <fullName evidence="3">Tripartite tricarboxylate transporter permease</fullName>
    </submittedName>
</protein>
<feature type="transmembrane region" description="Helical" evidence="1">
    <location>
        <begin position="35"/>
        <end position="54"/>
    </location>
</feature>
<feature type="transmembrane region" description="Helical" evidence="1">
    <location>
        <begin position="143"/>
        <end position="161"/>
    </location>
</feature>
<evidence type="ECO:0000256" key="1">
    <source>
        <dbReference type="SAM" id="Phobius"/>
    </source>
</evidence>
<feature type="transmembrane region" description="Helical" evidence="1">
    <location>
        <begin position="6"/>
        <end position="28"/>
    </location>
</feature>
<dbReference type="InterPro" id="IPR002823">
    <property type="entry name" value="DUF112_TM"/>
</dbReference>
<name>A0A8J6MCG6_9FIRM</name>